<gene>
    <name evidence="2" type="ORF">MKQ68_12025</name>
</gene>
<keyword evidence="3" id="KW-1185">Reference proteome</keyword>
<reference evidence="2" key="1">
    <citation type="submission" date="2022-10" db="EMBL/GenBank/DDBJ databases">
        <title>Chitinophaga sp. nov., isolated from soil.</title>
        <authorList>
            <person name="Jeon C.O."/>
        </authorList>
    </citation>
    <scope>NUCLEOTIDE SEQUENCE</scope>
    <source>
        <strain evidence="2">R8</strain>
    </source>
</reference>
<proteinExistence type="predicted"/>
<evidence type="ECO:0000256" key="1">
    <source>
        <dbReference type="SAM" id="SignalP"/>
    </source>
</evidence>
<accession>A0ABY6J818</accession>
<keyword evidence="1" id="KW-0732">Signal</keyword>
<dbReference type="EMBL" id="CP107006">
    <property type="protein sequence ID" value="UYQ95828.1"/>
    <property type="molecule type" value="Genomic_DNA"/>
</dbReference>
<evidence type="ECO:0000313" key="3">
    <source>
        <dbReference type="Proteomes" id="UP001162741"/>
    </source>
</evidence>
<name>A0ABY6J818_9BACT</name>
<feature type="chain" id="PRO_5045307303" evidence="1">
    <location>
        <begin position="22"/>
        <end position="199"/>
    </location>
</feature>
<sequence length="199" mass="22703">MCNLLRYTNLLLLWLALSACDDEVVLPEGGEGPDFVEVIRLRDYIHNLREYAPMRNQIGGTPPPSPPLNPIPLLDSLVDAALFADTIQFRGMDTAYFLPPELKVQPKVEGSTSYLDVTILCDTVTNQIRGAIVNMGKRECYTHYFDTDLIPGRRGSFRFYMQETWDYSTRKFNDNAVVWGHVGQNTITCYAMIYTNIFF</sequence>
<feature type="signal peptide" evidence="1">
    <location>
        <begin position="1"/>
        <end position="21"/>
    </location>
</feature>
<dbReference type="Proteomes" id="UP001162741">
    <property type="component" value="Chromosome"/>
</dbReference>
<evidence type="ECO:0000313" key="2">
    <source>
        <dbReference type="EMBL" id="UYQ95828.1"/>
    </source>
</evidence>
<protein>
    <submittedName>
        <fullName evidence="2">Uncharacterized protein</fullName>
    </submittedName>
</protein>
<organism evidence="2 3">
    <name type="scientific">Chitinophaga horti</name>
    <dbReference type="NCBI Taxonomy" id="2920382"/>
    <lineage>
        <taxon>Bacteria</taxon>
        <taxon>Pseudomonadati</taxon>
        <taxon>Bacteroidota</taxon>
        <taxon>Chitinophagia</taxon>
        <taxon>Chitinophagales</taxon>
        <taxon>Chitinophagaceae</taxon>
        <taxon>Chitinophaga</taxon>
    </lineage>
</organism>
<dbReference type="RefSeq" id="WP_264283505.1">
    <property type="nucleotide sequence ID" value="NZ_CP107006.1"/>
</dbReference>
<dbReference type="PROSITE" id="PS51257">
    <property type="entry name" value="PROKAR_LIPOPROTEIN"/>
    <property type="match status" value="1"/>
</dbReference>